<evidence type="ECO:0000313" key="9">
    <source>
        <dbReference type="Proteomes" id="UP000219286"/>
    </source>
</evidence>
<dbReference type="GO" id="GO:0005634">
    <property type="term" value="C:nucleus"/>
    <property type="evidence" value="ECO:0007669"/>
    <property type="project" value="TreeGrafter"/>
</dbReference>
<evidence type="ECO:0000256" key="3">
    <source>
        <dbReference type="ARBA" id="ARBA00023002"/>
    </source>
</evidence>
<dbReference type="Pfam" id="PF13532">
    <property type="entry name" value="2OG-FeII_Oxy_2"/>
    <property type="match status" value="1"/>
</dbReference>
<evidence type="ECO:0000313" key="8">
    <source>
        <dbReference type="EMBL" id="OTA04246.1"/>
    </source>
</evidence>
<dbReference type="GO" id="GO:0051213">
    <property type="term" value="F:dioxygenase activity"/>
    <property type="evidence" value="ECO:0007669"/>
    <property type="project" value="UniProtKB-KW"/>
</dbReference>
<evidence type="ECO:0000256" key="4">
    <source>
        <dbReference type="ARBA" id="ARBA00023004"/>
    </source>
</evidence>
<dbReference type="Gene3D" id="2.60.120.590">
    <property type="entry name" value="Alpha-ketoglutarate-dependent dioxygenase AlkB-like"/>
    <property type="match status" value="1"/>
</dbReference>
<feature type="binding site" evidence="5">
    <location>
        <position position="242"/>
    </location>
    <ligand>
        <name>Fe cation</name>
        <dbReference type="ChEBI" id="CHEBI:24875"/>
        <note>catalytic</note>
    </ligand>
</feature>
<dbReference type="Proteomes" id="UP000219286">
    <property type="component" value="Unassembled WGS sequence"/>
</dbReference>
<dbReference type="PANTHER" id="PTHR16557:SF2">
    <property type="entry name" value="NUCLEIC ACID DIOXYGENASE ALKBH1"/>
    <property type="match status" value="1"/>
</dbReference>
<dbReference type="InterPro" id="IPR004574">
    <property type="entry name" value="Alkb"/>
</dbReference>
<name>A0A2H2ZQ76_TRIPA</name>
<dbReference type="SUPFAM" id="SSF51197">
    <property type="entry name" value="Clavaminate synthase-like"/>
    <property type="match status" value="1"/>
</dbReference>
<keyword evidence="2" id="KW-0223">Dioxygenase</keyword>
<feature type="region of interest" description="Disordered" evidence="6">
    <location>
        <begin position="267"/>
        <end position="304"/>
    </location>
</feature>
<evidence type="ECO:0000256" key="2">
    <source>
        <dbReference type="ARBA" id="ARBA00022964"/>
    </source>
</evidence>
<dbReference type="GO" id="GO:0005737">
    <property type="term" value="C:cytoplasm"/>
    <property type="evidence" value="ECO:0007669"/>
    <property type="project" value="TreeGrafter"/>
</dbReference>
<evidence type="ECO:0000256" key="1">
    <source>
        <dbReference type="ARBA" id="ARBA00022723"/>
    </source>
</evidence>
<dbReference type="InterPro" id="IPR027450">
    <property type="entry name" value="AlkB-like"/>
</dbReference>
<keyword evidence="3" id="KW-0560">Oxidoreductase</keyword>
<keyword evidence="9" id="KW-1185">Reference proteome</keyword>
<evidence type="ECO:0000256" key="5">
    <source>
        <dbReference type="PIRSR" id="PIRSR604574-2"/>
    </source>
</evidence>
<feature type="compositionally biased region" description="Basic and acidic residues" evidence="6">
    <location>
        <begin position="286"/>
        <end position="304"/>
    </location>
</feature>
<protein>
    <recommendedName>
        <fullName evidence="7">Alpha-ketoglutarate-dependent dioxygenase AlkB-like domain-containing protein</fullName>
    </recommendedName>
</protein>
<feature type="binding site" evidence="5">
    <location>
        <position position="240"/>
    </location>
    <ligand>
        <name>Fe cation</name>
        <dbReference type="ChEBI" id="CHEBI:24875"/>
        <note>catalytic</note>
    </ligand>
</feature>
<organism evidence="8 9">
    <name type="scientific">Trichoderma parareesei</name>
    <name type="common">Filamentous fungus</name>
    <dbReference type="NCBI Taxonomy" id="858221"/>
    <lineage>
        <taxon>Eukaryota</taxon>
        <taxon>Fungi</taxon>
        <taxon>Dikarya</taxon>
        <taxon>Ascomycota</taxon>
        <taxon>Pezizomycotina</taxon>
        <taxon>Sordariomycetes</taxon>
        <taxon>Hypocreomycetidae</taxon>
        <taxon>Hypocreales</taxon>
        <taxon>Hypocreaceae</taxon>
        <taxon>Trichoderma</taxon>
    </lineage>
</organism>
<feature type="binding site" evidence="5">
    <location>
        <position position="331"/>
    </location>
    <ligand>
        <name>Fe cation</name>
        <dbReference type="ChEBI" id="CHEBI:24875"/>
        <note>catalytic</note>
    </ligand>
</feature>
<dbReference type="OrthoDB" id="6614653at2759"/>
<accession>A0A2H2ZQ76</accession>
<keyword evidence="1 5" id="KW-0479">Metal-binding</keyword>
<comment type="caution">
    <text evidence="8">The sequence shown here is derived from an EMBL/GenBank/DDBJ whole genome shotgun (WGS) entry which is preliminary data.</text>
</comment>
<dbReference type="GO" id="GO:0046872">
    <property type="term" value="F:metal ion binding"/>
    <property type="evidence" value="ECO:0007669"/>
    <property type="project" value="UniProtKB-KW"/>
</dbReference>
<dbReference type="InterPro" id="IPR037151">
    <property type="entry name" value="AlkB-like_sf"/>
</dbReference>
<reference evidence="8 9" key="1">
    <citation type="journal article" date="2015" name="Genome Announc.">
        <title>Genome sequence and annotation of Trichoderma parareesei, the ancestor of the cellulase producer Trichoderma reesei.</title>
        <authorList>
            <person name="Yang D."/>
            <person name="Pomraning K."/>
            <person name="Kopchinskiy A."/>
            <person name="Karimi Aghcheh R."/>
            <person name="Atanasova L."/>
            <person name="Chenthamara K."/>
            <person name="Baker S.E."/>
            <person name="Zhang R."/>
            <person name="Shen Q."/>
            <person name="Freitag M."/>
            <person name="Kubicek C.P."/>
            <person name="Druzhinina I.S."/>
        </authorList>
    </citation>
    <scope>NUCLEOTIDE SEQUENCE [LARGE SCALE GENOMIC DNA]</scope>
    <source>
        <strain evidence="8 9">CBS 125925</strain>
    </source>
</reference>
<feature type="compositionally biased region" description="Polar residues" evidence="6">
    <location>
        <begin position="270"/>
        <end position="285"/>
    </location>
</feature>
<keyword evidence="4 5" id="KW-0408">Iron</keyword>
<comment type="cofactor">
    <cofactor evidence="5">
        <name>Fe(2+)</name>
        <dbReference type="ChEBI" id="CHEBI:29033"/>
    </cofactor>
    <text evidence="5">Binds 1 Fe(2+) ion per subunit.</text>
</comment>
<proteinExistence type="predicted"/>
<gene>
    <name evidence="8" type="ORF">A9Z42_0048160</name>
</gene>
<evidence type="ECO:0000259" key="7">
    <source>
        <dbReference type="Pfam" id="PF13532"/>
    </source>
</evidence>
<dbReference type="AlphaFoldDB" id="A0A2H2ZQ76"/>
<evidence type="ECO:0000256" key="6">
    <source>
        <dbReference type="SAM" id="MobiDB-lite"/>
    </source>
</evidence>
<feature type="domain" description="Alpha-ketoglutarate-dependent dioxygenase AlkB-like" evidence="7">
    <location>
        <begin position="159"/>
        <end position="374"/>
    </location>
</feature>
<dbReference type="EMBL" id="LFMI01000491">
    <property type="protein sequence ID" value="OTA04246.1"/>
    <property type="molecule type" value="Genomic_DNA"/>
</dbReference>
<sequence length="377" mass="42161">MAPGALDLDAHEQPSDQMKAEWKHFARLDQATLLRETPLDDPRLPLEETEFRLSGQIPRSQIAEAFSHLGAEYVDEGKEDGDAPILHHPLLPGLLIIPSLIPPAVQTHLLNTMIHRDLSNPTHQTNLHLHYNLPYPSSSSSSPASASTSFFSLPPSSPTKFTPKDPSIHNPLSINQVLSRRLHWVTLGGQYDWTNRVYPDAAPPQFPSDLAGFLKALFPETLAQAAIVNFYTPGDTMMMHRDVSEEVDKGLVSLSFGCDCLFMIAPSPGPNEQQQHTDAQGQPSTDKGEGPDGGDNKKGEDKKKEDKKYLLLRLRSGDVIYMTQESRYAWHGVPKVLKGTCPDYLADWPAGREDGEFEEWKGWMQNKRINLNVRQMR</sequence>
<dbReference type="PANTHER" id="PTHR16557">
    <property type="entry name" value="ALKYLATED DNA REPAIR PROTEIN ALKB-RELATED"/>
    <property type="match status" value="1"/>
</dbReference>